<accession>A0ABP5GIH5</accession>
<dbReference type="Proteomes" id="UP001500751">
    <property type="component" value="Unassembled WGS sequence"/>
</dbReference>
<sequence length="123" mass="11943">MCTPFATFPVTVEVGVGVGDGVGDEELLELLDVGLGSDGVGSSDGDVGDGEGDVAELDASVADGVAPAPATASELCDDPSRPNATTAPAVPPAISTQPAVNAATAARRRPAPGIPTPGTLTHP</sequence>
<evidence type="ECO:0000256" key="1">
    <source>
        <dbReference type="SAM" id="MobiDB-lite"/>
    </source>
</evidence>
<evidence type="ECO:0000313" key="3">
    <source>
        <dbReference type="Proteomes" id="UP001500751"/>
    </source>
</evidence>
<dbReference type="RefSeq" id="WP_344669046.1">
    <property type="nucleotide sequence ID" value="NZ_BAAAQN010000042.1"/>
</dbReference>
<proteinExistence type="predicted"/>
<name>A0ABP5GIH5_9ACTN</name>
<protein>
    <submittedName>
        <fullName evidence="2">Uncharacterized protein</fullName>
    </submittedName>
</protein>
<gene>
    <name evidence="2" type="ORF">GCM10009839_60200</name>
</gene>
<keyword evidence="3" id="KW-1185">Reference proteome</keyword>
<feature type="region of interest" description="Disordered" evidence="1">
    <location>
        <begin position="68"/>
        <end position="123"/>
    </location>
</feature>
<comment type="caution">
    <text evidence="2">The sequence shown here is derived from an EMBL/GenBank/DDBJ whole genome shotgun (WGS) entry which is preliminary data.</text>
</comment>
<reference evidence="3" key="1">
    <citation type="journal article" date="2019" name="Int. J. Syst. Evol. Microbiol.">
        <title>The Global Catalogue of Microorganisms (GCM) 10K type strain sequencing project: providing services to taxonomists for standard genome sequencing and annotation.</title>
        <authorList>
            <consortium name="The Broad Institute Genomics Platform"/>
            <consortium name="The Broad Institute Genome Sequencing Center for Infectious Disease"/>
            <person name="Wu L."/>
            <person name="Ma J."/>
        </authorList>
    </citation>
    <scope>NUCLEOTIDE SEQUENCE [LARGE SCALE GENOMIC DNA]</scope>
    <source>
        <strain evidence="3">JCM 16014</strain>
    </source>
</reference>
<dbReference type="EMBL" id="BAAAQN010000042">
    <property type="protein sequence ID" value="GAA2047217.1"/>
    <property type="molecule type" value="Genomic_DNA"/>
</dbReference>
<organism evidence="2 3">
    <name type="scientific">Catenulispora yoronensis</name>
    <dbReference type="NCBI Taxonomy" id="450799"/>
    <lineage>
        <taxon>Bacteria</taxon>
        <taxon>Bacillati</taxon>
        <taxon>Actinomycetota</taxon>
        <taxon>Actinomycetes</taxon>
        <taxon>Catenulisporales</taxon>
        <taxon>Catenulisporaceae</taxon>
        <taxon>Catenulispora</taxon>
    </lineage>
</organism>
<evidence type="ECO:0000313" key="2">
    <source>
        <dbReference type="EMBL" id="GAA2047217.1"/>
    </source>
</evidence>